<dbReference type="AGR" id="WB:WBGene00021923"/>
<dbReference type="PANTHER" id="PTHR13357:SF1">
    <property type="entry name" value="NCK-INTERACTING PROTEIN WITH SH3 DOMAIN"/>
    <property type="match status" value="1"/>
</dbReference>
<keyword evidence="3" id="KW-1185">Reference proteome</keyword>
<dbReference type="OrthoDB" id="445362at2759"/>
<dbReference type="Reactome" id="R-CEL-5663213">
    <property type="pathway name" value="RHO GTPases Activate WASPs and WAVEs"/>
</dbReference>
<dbReference type="InterPro" id="IPR016024">
    <property type="entry name" value="ARM-type_fold"/>
</dbReference>
<dbReference type="EMBL" id="BX284604">
    <property type="protein sequence ID" value="CCD74075.1"/>
    <property type="molecule type" value="Genomic_DNA"/>
</dbReference>
<gene>
    <name evidence="2" type="ORF">CELE_Y55F3AM.5</name>
    <name evidence="2 4" type="ORF">Y55F3AM.5</name>
</gene>
<dbReference type="GeneID" id="190307"/>
<dbReference type="CTD" id="190307"/>
<evidence type="ECO:0007829" key="5">
    <source>
        <dbReference type="PeptideAtlas" id="Q9N372"/>
    </source>
</evidence>
<proteinExistence type="evidence at protein level"/>
<dbReference type="OMA" id="ARESINH"/>
<dbReference type="KEGG" id="cel:CELE_Y55F3AM.5"/>
<keyword evidence="5" id="KW-1267">Proteomics identification</keyword>
<dbReference type="InterPro" id="IPR030125">
    <property type="entry name" value="SPIN90/Ldb17"/>
</dbReference>
<dbReference type="PhylomeDB" id="Q9N372"/>
<dbReference type="STRING" id="6239.Y55F3AM.5.1"/>
<evidence type="ECO:0000313" key="3">
    <source>
        <dbReference type="Proteomes" id="UP000001940"/>
    </source>
</evidence>
<evidence type="ECO:0000259" key="1">
    <source>
        <dbReference type="Pfam" id="PF09431"/>
    </source>
</evidence>
<dbReference type="eggNOG" id="KOG4035">
    <property type="taxonomic scope" value="Eukaryota"/>
</dbReference>
<dbReference type="Pfam" id="PF09431">
    <property type="entry name" value="SPIN90_LRD"/>
    <property type="match status" value="1"/>
</dbReference>
<dbReference type="SMR" id="Q9N372"/>
<organism evidence="2 3">
    <name type="scientific">Caenorhabditis elegans</name>
    <dbReference type="NCBI Taxonomy" id="6239"/>
    <lineage>
        <taxon>Eukaryota</taxon>
        <taxon>Metazoa</taxon>
        <taxon>Ecdysozoa</taxon>
        <taxon>Nematoda</taxon>
        <taxon>Chromadorea</taxon>
        <taxon>Rhabditida</taxon>
        <taxon>Rhabditina</taxon>
        <taxon>Rhabditomorpha</taxon>
        <taxon>Rhabditoidea</taxon>
        <taxon>Rhabditidae</taxon>
        <taxon>Peloderinae</taxon>
        <taxon>Caenorhabditis</taxon>
    </lineage>
</organism>
<dbReference type="UCSC" id="Y55F3AM.5">
    <property type="organism name" value="c. elegans"/>
</dbReference>
<name>Q9N372_CAEEL</name>
<dbReference type="SUPFAM" id="SSF48371">
    <property type="entry name" value="ARM repeat"/>
    <property type="match status" value="1"/>
</dbReference>
<dbReference type="RefSeq" id="NP_500021.4">
    <property type="nucleotide sequence ID" value="NM_067620.4"/>
</dbReference>
<dbReference type="GO" id="GO:0006897">
    <property type="term" value="P:endocytosis"/>
    <property type="evidence" value="ECO:0000318"/>
    <property type="project" value="GO_Central"/>
</dbReference>
<dbReference type="WormBase" id="Y55F3AM.5">
    <property type="protein sequence ID" value="CE45583"/>
    <property type="gene ID" value="WBGene00021923"/>
</dbReference>
<feature type="domain" description="SPIN90/Ldb17 leucine-rich" evidence="1">
    <location>
        <begin position="253"/>
        <end position="349"/>
    </location>
</feature>
<accession>Q9N372</accession>
<evidence type="ECO:0000313" key="2">
    <source>
        <dbReference type="EMBL" id="CCD74075.1"/>
    </source>
</evidence>
<dbReference type="GO" id="GO:0071933">
    <property type="term" value="F:Arp2/3 complex binding"/>
    <property type="evidence" value="ECO:0000318"/>
    <property type="project" value="GO_Central"/>
</dbReference>
<dbReference type="Reactome" id="R-CEL-2029482">
    <property type="pathway name" value="Regulation of actin dynamics for phagocytic cup formation"/>
</dbReference>
<dbReference type="HOGENOM" id="CLU_704437_0_0_1"/>
<evidence type="ECO:0000313" key="4">
    <source>
        <dbReference type="WormBase" id="Y55F3AM.5"/>
    </source>
</evidence>
<dbReference type="Proteomes" id="UP000001940">
    <property type="component" value="Chromosome IV"/>
</dbReference>
<dbReference type="InterPro" id="IPR018556">
    <property type="entry name" value="SPIN90/Ldb17_LRD"/>
</dbReference>
<dbReference type="PaxDb" id="6239-Y55F3AM.5"/>
<protein>
    <submittedName>
        <fullName evidence="2">SPIN90/Ldb17 leucine-rich domain-containing protein</fullName>
    </submittedName>
</protein>
<reference evidence="2 3" key="1">
    <citation type="journal article" date="1998" name="Science">
        <title>Genome sequence of the nematode C. elegans: a platform for investigating biology.</title>
        <authorList>
            <consortium name="The C. elegans sequencing consortium"/>
            <person name="Sulson J.E."/>
            <person name="Waterston R."/>
        </authorList>
    </citation>
    <scope>NUCLEOTIDE SEQUENCE [LARGE SCALE GENOMIC DNA]</scope>
    <source>
        <strain evidence="2 3">Bristol N2</strain>
    </source>
</reference>
<sequence length="365" mass="41438">MYSVSFDPAKLVAECVDTIRAVTDAPLVNCDIALQSLLQILKPHFGTCENFIQLGKCSESFKINVETCHDRRVLDDAAASLFDIFQEKQELSYSAEQDDEAICTQLDAFCDIVKKTDSRIPLAVISANNWEWLTQLLIVLQTDQNDTVREHILSALRVLMEQCGEPVKRSLLDTQLSITLVPLTQKSNGIQIPALKILALMYSADDVAIPLEQMDYLNTEYFRRLYRQIGDFHKIDVLELCTNFSWLTEQQQGSAPLSIFQPISEDPYSCAQFGIELIQKLNKKCSVRPLKFLSHVIELGEEVLSKMFYENDLKVLAHVLARESINHDDKQVRRLCLTSLHLLLATKTVGSDEDIQYALDNFDDN</sequence>
<dbReference type="AlphaFoldDB" id="Q9N372"/>
<dbReference type="InParanoid" id="Q9N372"/>
<dbReference type="FunCoup" id="Q9N372">
    <property type="interactions" value="1"/>
</dbReference>
<dbReference type="PeptideAtlas" id="Q9N372"/>
<dbReference type="PANTHER" id="PTHR13357">
    <property type="entry name" value="SH3 ADAPTER PROTEIN SPIN90 NCK INTERACTING PROTEIN WITH SH3 DOMAIN"/>
    <property type="match status" value="1"/>
</dbReference>
<dbReference type="Bgee" id="WBGene00021923">
    <property type="expression patterns" value="Expressed in germ line (C elegans) and 4 other cell types or tissues"/>
</dbReference>